<dbReference type="PANTHER" id="PTHR11851:SF49">
    <property type="entry name" value="MITOCHONDRIAL-PROCESSING PEPTIDASE SUBUNIT ALPHA"/>
    <property type="match status" value="1"/>
</dbReference>
<evidence type="ECO:0000259" key="6">
    <source>
        <dbReference type="Pfam" id="PF05193"/>
    </source>
</evidence>
<feature type="domain" description="Peptidase M16 C-terminal" evidence="6">
    <location>
        <begin position="167"/>
        <end position="339"/>
    </location>
</feature>
<dbReference type="GO" id="GO:0004222">
    <property type="term" value="F:metalloendopeptidase activity"/>
    <property type="evidence" value="ECO:0007669"/>
    <property type="project" value="InterPro"/>
</dbReference>
<accession>A0A937DIW6</accession>
<dbReference type="PROSITE" id="PS00143">
    <property type="entry name" value="INSULINASE"/>
    <property type="match status" value="1"/>
</dbReference>
<keyword evidence="3" id="KW-0645">Protease</keyword>
<evidence type="ECO:0000313" key="7">
    <source>
        <dbReference type="EMBL" id="MBL0848786.1"/>
    </source>
</evidence>
<dbReference type="InterPro" id="IPR007863">
    <property type="entry name" value="Peptidase_M16_C"/>
</dbReference>
<dbReference type="SUPFAM" id="SSF63411">
    <property type="entry name" value="LuxS/MPP-like metallohydrolase"/>
    <property type="match status" value="2"/>
</dbReference>
<evidence type="ECO:0000259" key="5">
    <source>
        <dbReference type="Pfam" id="PF00675"/>
    </source>
</evidence>
<name>A0A937DIW6_9HYPH</name>
<proteinExistence type="inferred from homology"/>
<sequence>MNLRMSKTSSGITVITEVIPHVKSAFVGVNIRSGSRDEREEEHGIAHFLEHMLFKGTSHRTSKEIVEEIEKVGGDINAYTSSEQTSYHARVLKNDVPLAIDIIGDMLSHSSLNPSDIEREINVVLEEIGISEDNPWSFLYDRFIETVWKNQIIGRPILGIPDTVLSFTEHKIRSYMSRKYTPNRIYVVCVGAIDHDSCVSKIENCFNIHPGTEPIDDKDHMNPAVYVGGKYIKQRNLAEDHIIIGFKGCAYQSRDFYPTKILASILGGGMSSRLFQEVREKRGLCYSISAHHHHFSDNGVFAITAATAKENFIELISSVSEVMHSVLKNIEQSEIDKVCAKIRAQLIMNQEDPDFRASEIAKQVMFCGNILCQEEICDAISSITCQDIEEIAERIFSSLPTLAVLGPVDHIPNANELMQTLKIV</sequence>
<reference evidence="7" key="1">
    <citation type="submission" date="2019-02" db="EMBL/GenBank/DDBJ databases">
        <title>A novel Candidatus Liberibacter species associated with the New Zealand native fuchsia psyllid, Ctenarytaina fuchsiae.</title>
        <authorList>
            <person name="Thompson S.M."/>
            <person name="Jorgensen N."/>
            <person name="David C."/>
            <person name="Bulman S.R."/>
            <person name="Smith G.R."/>
        </authorList>
    </citation>
    <scope>NUCLEOTIDE SEQUENCE</scope>
    <source>
        <strain evidence="7">Oxford</strain>
    </source>
</reference>
<dbReference type="InterPro" id="IPR011249">
    <property type="entry name" value="Metalloenz_LuxS/M16"/>
</dbReference>
<dbReference type="GO" id="GO:0006508">
    <property type="term" value="P:proteolysis"/>
    <property type="evidence" value="ECO:0007669"/>
    <property type="project" value="InterPro"/>
</dbReference>
<dbReference type="InterPro" id="IPR050361">
    <property type="entry name" value="MPP/UQCRC_Complex"/>
</dbReference>
<dbReference type="Gene3D" id="3.30.830.10">
    <property type="entry name" value="Metalloenzyme, LuxS/M16 peptidase-like"/>
    <property type="match status" value="2"/>
</dbReference>
<evidence type="ECO:0000256" key="3">
    <source>
        <dbReference type="ARBA" id="ARBA00023049"/>
    </source>
</evidence>
<evidence type="ECO:0000256" key="4">
    <source>
        <dbReference type="RuleBase" id="RU004447"/>
    </source>
</evidence>
<gene>
    <name evidence="7" type="ORF">EU981_01595</name>
</gene>
<dbReference type="Pfam" id="PF05193">
    <property type="entry name" value="Peptidase_M16_C"/>
    <property type="match status" value="1"/>
</dbReference>
<dbReference type="GO" id="GO:0046872">
    <property type="term" value="F:metal ion binding"/>
    <property type="evidence" value="ECO:0007669"/>
    <property type="project" value="InterPro"/>
</dbReference>
<evidence type="ECO:0000256" key="1">
    <source>
        <dbReference type="ARBA" id="ARBA00001947"/>
    </source>
</evidence>
<dbReference type="Proteomes" id="UP000736856">
    <property type="component" value="Unassembled WGS sequence"/>
</dbReference>
<dbReference type="InterPro" id="IPR001431">
    <property type="entry name" value="Pept_M16_Zn_BS"/>
</dbReference>
<evidence type="ECO:0000256" key="2">
    <source>
        <dbReference type="ARBA" id="ARBA00007261"/>
    </source>
</evidence>
<comment type="similarity">
    <text evidence="2 4">Belongs to the peptidase M16 family.</text>
</comment>
<evidence type="ECO:0000313" key="8">
    <source>
        <dbReference type="Proteomes" id="UP000736856"/>
    </source>
</evidence>
<keyword evidence="3" id="KW-0482">Metalloprotease</keyword>
<dbReference type="InterPro" id="IPR011765">
    <property type="entry name" value="Pept_M16_N"/>
</dbReference>
<protein>
    <submittedName>
        <fullName evidence="7">Insulinase family protein</fullName>
    </submittedName>
</protein>
<dbReference type="PANTHER" id="PTHR11851">
    <property type="entry name" value="METALLOPROTEASE"/>
    <property type="match status" value="1"/>
</dbReference>
<comment type="caution">
    <text evidence="7">The sequence shown here is derived from an EMBL/GenBank/DDBJ whole genome shotgun (WGS) entry which is preliminary data.</text>
</comment>
<comment type="cofactor">
    <cofactor evidence="1">
        <name>Zn(2+)</name>
        <dbReference type="ChEBI" id="CHEBI:29105"/>
    </cofactor>
</comment>
<organism evidence="7 8">
    <name type="scientific">Candidatus Liberibacter ctenarytainae</name>
    <dbReference type="NCBI Taxonomy" id="2020335"/>
    <lineage>
        <taxon>Bacteria</taxon>
        <taxon>Pseudomonadati</taxon>
        <taxon>Pseudomonadota</taxon>
        <taxon>Alphaproteobacteria</taxon>
        <taxon>Hyphomicrobiales</taxon>
        <taxon>Rhizobiaceae</taxon>
        <taxon>Liberibacter</taxon>
    </lineage>
</organism>
<dbReference type="AlphaFoldDB" id="A0A937DIW6"/>
<feature type="domain" description="Peptidase M16 N-terminal" evidence="5">
    <location>
        <begin position="14"/>
        <end position="159"/>
    </location>
</feature>
<dbReference type="Pfam" id="PF00675">
    <property type="entry name" value="Peptidase_M16"/>
    <property type="match status" value="1"/>
</dbReference>
<keyword evidence="3" id="KW-0378">Hydrolase</keyword>
<dbReference type="EMBL" id="SEOL01000002">
    <property type="protein sequence ID" value="MBL0848786.1"/>
    <property type="molecule type" value="Genomic_DNA"/>
</dbReference>